<dbReference type="Proteomes" id="UP000054921">
    <property type="component" value="Unassembled WGS sequence"/>
</dbReference>
<dbReference type="EMBL" id="LR134173">
    <property type="protein sequence ID" value="VEB38790.1"/>
    <property type="molecule type" value="Genomic_DNA"/>
</dbReference>
<evidence type="ECO:0000313" key="3">
    <source>
        <dbReference type="Proteomes" id="UP000054921"/>
    </source>
</evidence>
<keyword evidence="4" id="KW-1185">Reference proteome</keyword>
<sequence length="392" mass="45026">MPKLHHDIELKEVKKDKLPDKVASSLSKGVTEKRILSDQFGTYYLIKKPDVLTIEDVFKGYLSDEELQKPSFDTMEHIFSIKLESAFLEILIPRMAKKMFEGILEVPENYLHVDKDKSIGVISKFINSFSEFLSQKETVKTEPLFEREQLPKRDDLSLTSEEARFLGQLYAVALVFNLWDLLNSKLLNSGYCVDKNHQKRAAIVDFGCGGTLSYKGRHADTLAFDDPDFSPTKKVAYSFFGQKYRDHYRHGYALPFDKLVAPLLPHTIIADLFDMSKEDKISRSMLEGFCEAITTAEKNMAQDPHLLEDALFQSLSAITLDSSIQTHDLKSHLNAEFYGKPEKNSHALVTILQQRLHSVKMLLMQFKVGISATEIQQEIRDYYYYSQNWVKP</sequence>
<evidence type="ECO:0008006" key="5">
    <source>
        <dbReference type="Google" id="ProtNLM"/>
    </source>
</evidence>
<accession>A0A0W0SA41</accession>
<evidence type="ECO:0000313" key="2">
    <source>
        <dbReference type="EMBL" id="VEB38790.1"/>
    </source>
</evidence>
<dbReference type="PATRIC" id="fig|28084.5.peg.2472"/>
<evidence type="ECO:0000313" key="4">
    <source>
        <dbReference type="Proteomes" id="UP000277577"/>
    </source>
</evidence>
<dbReference type="RefSeq" id="WP_028379983.1">
    <property type="nucleotide sequence ID" value="NZ_CAAAIT010000001.1"/>
</dbReference>
<protein>
    <recommendedName>
        <fullName evidence="5">Substrate of the Dot/Icm secretion system</fullName>
    </recommendedName>
</protein>
<dbReference type="EMBL" id="LNXW01000013">
    <property type="protein sequence ID" value="KTC80262.1"/>
    <property type="molecule type" value="Genomic_DNA"/>
</dbReference>
<reference evidence="2 4" key="2">
    <citation type="submission" date="2018-12" db="EMBL/GenBank/DDBJ databases">
        <authorList>
            <consortium name="Pathogen Informatics"/>
        </authorList>
    </citation>
    <scope>NUCLEOTIDE SEQUENCE [LARGE SCALE GENOMIC DNA]</scope>
    <source>
        <strain evidence="2 4">NCTC11976</strain>
    </source>
</reference>
<organism evidence="1 3">
    <name type="scientific">Legionella cherrii</name>
    <dbReference type="NCBI Taxonomy" id="28084"/>
    <lineage>
        <taxon>Bacteria</taxon>
        <taxon>Pseudomonadati</taxon>
        <taxon>Pseudomonadota</taxon>
        <taxon>Gammaproteobacteria</taxon>
        <taxon>Legionellales</taxon>
        <taxon>Legionellaceae</taxon>
        <taxon>Legionella</taxon>
    </lineage>
</organism>
<proteinExistence type="predicted"/>
<gene>
    <name evidence="1" type="ORF">Lche_2282</name>
    <name evidence="2" type="ORF">NCTC11976_02917</name>
</gene>
<reference evidence="1 3" key="1">
    <citation type="submission" date="2015-11" db="EMBL/GenBank/DDBJ databases">
        <title>Genomic analysis of 38 Legionella species identifies large and diverse effector repertoires.</title>
        <authorList>
            <person name="Burstein D."/>
            <person name="Amaro F."/>
            <person name="Zusman T."/>
            <person name="Lifshitz Z."/>
            <person name="Cohen O."/>
            <person name="Gilbert J.A."/>
            <person name="Pupko T."/>
            <person name="Shuman H.A."/>
            <person name="Segal G."/>
        </authorList>
    </citation>
    <scope>NUCLEOTIDE SEQUENCE [LARGE SCALE GENOMIC DNA]</scope>
    <source>
        <strain evidence="1 3">ORW</strain>
    </source>
</reference>
<dbReference type="AlphaFoldDB" id="A0A0W0SA41"/>
<evidence type="ECO:0000313" key="1">
    <source>
        <dbReference type="EMBL" id="KTC80262.1"/>
    </source>
</evidence>
<dbReference type="Proteomes" id="UP000277577">
    <property type="component" value="Chromosome"/>
</dbReference>
<dbReference type="OrthoDB" id="5644189at2"/>
<name>A0A0W0SA41_9GAMM</name>